<evidence type="ECO:0000256" key="3">
    <source>
        <dbReference type="SAM" id="MobiDB-lite"/>
    </source>
</evidence>
<dbReference type="InterPro" id="IPR002938">
    <property type="entry name" value="FAD-bd"/>
</dbReference>
<proteinExistence type="predicted"/>
<keyword evidence="2" id="KW-0520">NAD</keyword>
<dbReference type="EMBL" id="PENI01000046">
    <property type="protein sequence ID" value="RMB80193.1"/>
    <property type="molecule type" value="Genomic_DNA"/>
</dbReference>
<dbReference type="PANTHER" id="PTHR43476:SF4">
    <property type="entry name" value="BLR0106 PROTEIN"/>
    <property type="match status" value="1"/>
</dbReference>
<evidence type="ECO:0000256" key="1">
    <source>
        <dbReference type="ARBA" id="ARBA00023002"/>
    </source>
</evidence>
<dbReference type="PANTHER" id="PTHR43476">
    <property type="entry name" value="3-(3-HYDROXY-PHENYL)PROPIONATE/3-HYDROXYCINNAMIC ACID HYDROXYLASE"/>
    <property type="match status" value="1"/>
</dbReference>
<feature type="compositionally biased region" description="Basic residues" evidence="3">
    <location>
        <begin position="112"/>
        <end position="134"/>
    </location>
</feature>
<dbReference type="AlphaFoldDB" id="A0A3M0I0E8"/>
<dbReference type="InterPro" id="IPR050631">
    <property type="entry name" value="PheA/TfdB_FAD_monoxygenase"/>
</dbReference>
<keyword evidence="1" id="KW-0560">Oxidoreductase</keyword>
<accession>A0A3M0I0E8</accession>
<name>A0A3M0I0E8_9ACTN</name>
<evidence type="ECO:0000256" key="2">
    <source>
        <dbReference type="ARBA" id="ARBA00023027"/>
    </source>
</evidence>
<dbReference type="GO" id="GO:0071949">
    <property type="term" value="F:FAD binding"/>
    <property type="evidence" value="ECO:0007669"/>
    <property type="project" value="InterPro"/>
</dbReference>
<gene>
    <name evidence="5" type="ORF">CTZ28_41700</name>
</gene>
<dbReference type="SUPFAM" id="SSF51905">
    <property type="entry name" value="FAD/NAD(P)-binding domain"/>
    <property type="match status" value="1"/>
</dbReference>
<dbReference type="Gene3D" id="3.50.50.60">
    <property type="entry name" value="FAD/NAD(P)-binding domain"/>
    <property type="match status" value="1"/>
</dbReference>
<sequence>MSSSSGVHHPFISEGMPLPGGQFGLLDSRLDFRRLPSPFPYTLALPQERAEALLEQQALELGATILRGHEVTGLSEGPDRVRVYLRTPDGPSRIEAAYLVGCDGAHSTVRNNSRHQLPRHSVHRARLARRRRPR</sequence>
<comment type="caution">
    <text evidence="5">The sequence shown here is derived from an EMBL/GenBank/DDBJ whole genome shotgun (WGS) entry which is preliminary data.</text>
</comment>
<evidence type="ECO:0000313" key="5">
    <source>
        <dbReference type="EMBL" id="RMB80193.1"/>
    </source>
</evidence>
<evidence type="ECO:0000313" key="6">
    <source>
        <dbReference type="Proteomes" id="UP000270471"/>
    </source>
</evidence>
<reference evidence="5 6" key="1">
    <citation type="submission" date="2017-11" db="EMBL/GenBank/DDBJ databases">
        <title>Draft genome of actinobacteria isolated from guarana (Paullinia cupana (Mart.) Ducke.</title>
        <authorList>
            <person name="Siqueira K.A."/>
            <person name="Liotti R.G."/>
            <person name="Mendes T.A.O."/>
            <person name="Soares M.A."/>
        </authorList>
    </citation>
    <scope>NUCLEOTIDE SEQUENCE [LARGE SCALE GENOMIC DNA]</scope>
    <source>
        <strain evidence="5 6">193</strain>
    </source>
</reference>
<organism evidence="5 6">
    <name type="scientific">Streptomyces shenzhenensis</name>
    <dbReference type="NCBI Taxonomy" id="943815"/>
    <lineage>
        <taxon>Bacteria</taxon>
        <taxon>Bacillati</taxon>
        <taxon>Actinomycetota</taxon>
        <taxon>Actinomycetes</taxon>
        <taxon>Kitasatosporales</taxon>
        <taxon>Streptomycetaceae</taxon>
        <taxon>Streptomyces</taxon>
    </lineage>
</organism>
<dbReference type="InterPro" id="IPR036188">
    <property type="entry name" value="FAD/NAD-bd_sf"/>
</dbReference>
<dbReference type="Pfam" id="PF01494">
    <property type="entry name" value="FAD_binding_3"/>
    <property type="match status" value="1"/>
</dbReference>
<dbReference type="OrthoDB" id="8670884at2"/>
<protein>
    <recommendedName>
        <fullName evidence="4">FAD-binding domain-containing protein</fullName>
    </recommendedName>
</protein>
<keyword evidence="6" id="KW-1185">Reference proteome</keyword>
<feature type="region of interest" description="Disordered" evidence="3">
    <location>
        <begin position="109"/>
        <end position="134"/>
    </location>
</feature>
<dbReference type="Proteomes" id="UP000270471">
    <property type="component" value="Unassembled WGS sequence"/>
</dbReference>
<dbReference type="GO" id="GO:0016491">
    <property type="term" value="F:oxidoreductase activity"/>
    <property type="evidence" value="ECO:0007669"/>
    <property type="project" value="UniProtKB-KW"/>
</dbReference>
<feature type="domain" description="FAD-binding" evidence="4">
    <location>
        <begin position="5"/>
        <end position="119"/>
    </location>
</feature>
<evidence type="ECO:0000259" key="4">
    <source>
        <dbReference type="Pfam" id="PF01494"/>
    </source>
</evidence>